<dbReference type="EC" id="2.3.1.225" evidence="7"/>
<comment type="catalytic activity">
    <reaction evidence="7">
        <text>L-cysteinyl-[protein] + hexadecanoyl-CoA = S-hexadecanoyl-L-cysteinyl-[protein] + CoA</text>
        <dbReference type="Rhea" id="RHEA:36683"/>
        <dbReference type="Rhea" id="RHEA-COMP:10131"/>
        <dbReference type="Rhea" id="RHEA-COMP:11032"/>
        <dbReference type="ChEBI" id="CHEBI:29950"/>
        <dbReference type="ChEBI" id="CHEBI:57287"/>
        <dbReference type="ChEBI" id="CHEBI:57379"/>
        <dbReference type="ChEBI" id="CHEBI:74151"/>
        <dbReference type="EC" id="2.3.1.225"/>
    </reaction>
</comment>
<dbReference type="GO" id="GO:0006612">
    <property type="term" value="P:protein targeting to membrane"/>
    <property type="evidence" value="ECO:0007669"/>
    <property type="project" value="TreeGrafter"/>
</dbReference>
<feature type="domain" description="Palmitoyltransferase DHHC" evidence="8">
    <location>
        <begin position="164"/>
        <end position="281"/>
    </location>
</feature>
<keyword evidence="9" id="KW-1185">Reference proteome</keyword>
<name>A0A914E076_9BILA</name>
<feature type="transmembrane region" description="Helical" evidence="7">
    <location>
        <begin position="239"/>
        <end position="262"/>
    </location>
</feature>
<comment type="domain">
    <text evidence="7">The DHHC domain is required for palmitoyltransferase activity.</text>
</comment>
<dbReference type="InterPro" id="IPR001594">
    <property type="entry name" value="Palmitoyltrfase_DHHC"/>
</dbReference>
<dbReference type="PANTHER" id="PTHR22883:SF452">
    <property type="entry name" value="PALMITOYLTRANSFERASE"/>
    <property type="match status" value="1"/>
</dbReference>
<feature type="transmembrane region" description="Helical" evidence="7">
    <location>
        <begin position="34"/>
        <end position="59"/>
    </location>
</feature>
<accession>A0A914E076</accession>
<keyword evidence="5 7" id="KW-0472">Membrane</keyword>
<evidence type="ECO:0000313" key="9">
    <source>
        <dbReference type="Proteomes" id="UP000887540"/>
    </source>
</evidence>
<comment type="subcellular location">
    <subcellularLocation>
        <location evidence="1">Membrane</location>
        <topology evidence="1">Multi-pass membrane protein</topology>
    </subcellularLocation>
</comment>
<evidence type="ECO:0000256" key="3">
    <source>
        <dbReference type="ARBA" id="ARBA00022692"/>
    </source>
</evidence>
<keyword evidence="6 7" id="KW-0012">Acyltransferase</keyword>
<sequence length="338" mass="40081">MAVSLTWLYVFTREFRQKYPIPGFFLYQSLKLPFIFLILVIAYSYYLYVYVLCYTVLWTTWNRNWGAFLILAQLIIYLFVFHLLLFMFLWCLVQVMRTPTARVPKEYYVDEETGRKLDELKLNKEQTSKVEFPEWLEKRRAILEAFAASRGLNFAEIEEDTNCLRYCYVCRLIKPDRCHHCRACGYCVLRYDHHCPYIYKCISYSNYKFFLLLLFYGAALAIWTISTEIQGLLYHFMHGALYLGIQLVVGLIFQLLGGIFVIDVIRFHVSLTNTNDTTCENDKVPYLRFEGASYDMGTAQNWKYLLGRRLWILPVSTRYKDDNGLHFKINIPNQVVTV</sequence>
<dbReference type="Pfam" id="PF01529">
    <property type="entry name" value="DHHC"/>
    <property type="match status" value="1"/>
</dbReference>
<organism evidence="9 10">
    <name type="scientific">Acrobeloides nanus</name>
    <dbReference type="NCBI Taxonomy" id="290746"/>
    <lineage>
        <taxon>Eukaryota</taxon>
        <taxon>Metazoa</taxon>
        <taxon>Ecdysozoa</taxon>
        <taxon>Nematoda</taxon>
        <taxon>Chromadorea</taxon>
        <taxon>Rhabditida</taxon>
        <taxon>Tylenchina</taxon>
        <taxon>Cephalobomorpha</taxon>
        <taxon>Cephaloboidea</taxon>
        <taxon>Cephalobidae</taxon>
        <taxon>Acrobeloides</taxon>
    </lineage>
</organism>
<dbReference type="InterPro" id="IPR039859">
    <property type="entry name" value="PFA4/ZDH16/20/ERF2-like"/>
</dbReference>
<evidence type="ECO:0000256" key="2">
    <source>
        <dbReference type="ARBA" id="ARBA00022679"/>
    </source>
</evidence>
<evidence type="ECO:0000256" key="6">
    <source>
        <dbReference type="ARBA" id="ARBA00023315"/>
    </source>
</evidence>
<evidence type="ECO:0000256" key="7">
    <source>
        <dbReference type="RuleBase" id="RU079119"/>
    </source>
</evidence>
<dbReference type="PROSITE" id="PS50216">
    <property type="entry name" value="DHHC"/>
    <property type="match status" value="1"/>
</dbReference>
<reference evidence="10" key="1">
    <citation type="submission" date="2022-11" db="UniProtKB">
        <authorList>
            <consortium name="WormBaseParasite"/>
        </authorList>
    </citation>
    <scope>IDENTIFICATION</scope>
</reference>
<dbReference type="PANTHER" id="PTHR22883">
    <property type="entry name" value="ZINC FINGER DHHC DOMAIN CONTAINING PROTEIN"/>
    <property type="match status" value="1"/>
</dbReference>
<evidence type="ECO:0000259" key="8">
    <source>
        <dbReference type="Pfam" id="PF01529"/>
    </source>
</evidence>
<dbReference type="AlphaFoldDB" id="A0A914E076"/>
<dbReference type="GO" id="GO:0019706">
    <property type="term" value="F:protein-cysteine S-palmitoyltransferase activity"/>
    <property type="evidence" value="ECO:0007669"/>
    <property type="project" value="UniProtKB-EC"/>
</dbReference>
<keyword evidence="4 7" id="KW-1133">Transmembrane helix</keyword>
<proteinExistence type="inferred from homology"/>
<dbReference type="Proteomes" id="UP000887540">
    <property type="component" value="Unplaced"/>
</dbReference>
<keyword evidence="3 7" id="KW-0812">Transmembrane</keyword>
<dbReference type="GO" id="GO:0005794">
    <property type="term" value="C:Golgi apparatus"/>
    <property type="evidence" value="ECO:0007669"/>
    <property type="project" value="TreeGrafter"/>
</dbReference>
<dbReference type="GO" id="GO:0005783">
    <property type="term" value="C:endoplasmic reticulum"/>
    <property type="evidence" value="ECO:0007669"/>
    <property type="project" value="TreeGrafter"/>
</dbReference>
<evidence type="ECO:0000313" key="10">
    <source>
        <dbReference type="WBParaSite" id="ACRNAN_scaffold4853.g19070.t1"/>
    </source>
</evidence>
<dbReference type="GO" id="GO:0016020">
    <property type="term" value="C:membrane"/>
    <property type="evidence" value="ECO:0007669"/>
    <property type="project" value="UniProtKB-SubCell"/>
</dbReference>
<dbReference type="WBParaSite" id="ACRNAN_scaffold4853.g19070.t1">
    <property type="protein sequence ID" value="ACRNAN_scaffold4853.g19070.t1"/>
    <property type="gene ID" value="ACRNAN_scaffold4853.g19070"/>
</dbReference>
<evidence type="ECO:0000256" key="5">
    <source>
        <dbReference type="ARBA" id="ARBA00023136"/>
    </source>
</evidence>
<protein>
    <recommendedName>
        <fullName evidence="7">Palmitoyltransferase</fullName>
        <ecNumber evidence="7">2.3.1.225</ecNumber>
    </recommendedName>
</protein>
<feature type="transmembrane region" description="Helical" evidence="7">
    <location>
        <begin position="209"/>
        <end position="227"/>
    </location>
</feature>
<evidence type="ECO:0000256" key="1">
    <source>
        <dbReference type="ARBA" id="ARBA00004141"/>
    </source>
</evidence>
<evidence type="ECO:0000256" key="4">
    <source>
        <dbReference type="ARBA" id="ARBA00022989"/>
    </source>
</evidence>
<comment type="similarity">
    <text evidence="7">Belongs to the DHHC palmitoyltransferase family.</text>
</comment>
<feature type="transmembrane region" description="Helical" evidence="7">
    <location>
        <begin position="65"/>
        <end position="93"/>
    </location>
</feature>
<keyword evidence="2 7" id="KW-0808">Transferase</keyword>